<feature type="region of interest" description="Disordered" evidence="2">
    <location>
        <begin position="114"/>
        <end position="147"/>
    </location>
</feature>
<feature type="compositionally biased region" description="Basic and acidic residues" evidence="2">
    <location>
        <begin position="114"/>
        <end position="123"/>
    </location>
</feature>
<dbReference type="AlphaFoldDB" id="M1B3G6"/>
<keyword evidence="1" id="KW-0175">Coiled coil</keyword>
<dbReference type="EnsemblPlants" id="PGSC0003DMT400036305">
    <property type="protein sequence ID" value="PGSC0003DMT400036305"/>
    <property type="gene ID" value="PGSC0003DMG400013969"/>
</dbReference>
<proteinExistence type="predicted"/>
<evidence type="ECO:0000256" key="1">
    <source>
        <dbReference type="SAM" id="Coils"/>
    </source>
</evidence>
<dbReference type="PaxDb" id="4113-PGSC0003DMT400036305"/>
<organism evidence="3 4">
    <name type="scientific">Solanum tuberosum</name>
    <name type="common">Potato</name>
    <dbReference type="NCBI Taxonomy" id="4113"/>
    <lineage>
        <taxon>Eukaryota</taxon>
        <taxon>Viridiplantae</taxon>
        <taxon>Streptophyta</taxon>
        <taxon>Embryophyta</taxon>
        <taxon>Tracheophyta</taxon>
        <taxon>Spermatophyta</taxon>
        <taxon>Magnoliopsida</taxon>
        <taxon>eudicotyledons</taxon>
        <taxon>Gunneridae</taxon>
        <taxon>Pentapetalae</taxon>
        <taxon>asterids</taxon>
        <taxon>lamiids</taxon>
        <taxon>Solanales</taxon>
        <taxon>Solanaceae</taxon>
        <taxon>Solanoideae</taxon>
        <taxon>Solaneae</taxon>
        <taxon>Solanum</taxon>
    </lineage>
</organism>
<evidence type="ECO:0000313" key="4">
    <source>
        <dbReference type="Proteomes" id="UP000011115"/>
    </source>
</evidence>
<sequence length="147" mass="17294">MWLPKLSSQGSKKTIPKELVDANNQVFEEIHEELKARSMLRTTEETEKRLLSEKSSLEAKIVKLEKKKSSEMCIQGMYWSLHYILQGLKPNTFEELATRAHDIELSMTLREDQQYPIHGPHEDEYIEELQSERKSTSEDDFQESMYI</sequence>
<name>M1B3G6_SOLTU</name>
<evidence type="ECO:0000313" key="3">
    <source>
        <dbReference type="EnsemblPlants" id="PGSC0003DMT400036305"/>
    </source>
</evidence>
<evidence type="ECO:0000256" key="2">
    <source>
        <dbReference type="SAM" id="MobiDB-lite"/>
    </source>
</evidence>
<feature type="coiled-coil region" evidence="1">
    <location>
        <begin position="40"/>
        <end position="67"/>
    </location>
</feature>
<reference evidence="4" key="1">
    <citation type="journal article" date="2011" name="Nature">
        <title>Genome sequence and analysis of the tuber crop potato.</title>
        <authorList>
            <consortium name="The Potato Genome Sequencing Consortium"/>
        </authorList>
    </citation>
    <scope>NUCLEOTIDE SEQUENCE [LARGE SCALE GENOMIC DNA]</scope>
    <source>
        <strain evidence="4">cv. DM1-3 516 R44</strain>
    </source>
</reference>
<dbReference type="InParanoid" id="M1B3G6"/>
<feature type="compositionally biased region" description="Acidic residues" evidence="2">
    <location>
        <begin position="138"/>
        <end position="147"/>
    </location>
</feature>
<dbReference type="Proteomes" id="UP000011115">
    <property type="component" value="Unassembled WGS sequence"/>
</dbReference>
<reference evidence="3" key="2">
    <citation type="submission" date="2015-06" db="UniProtKB">
        <authorList>
            <consortium name="EnsemblPlants"/>
        </authorList>
    </citation>
    <scope>IDENTIFICATION</scope>
    <source>
        <strain evidence="3">DM1-3 516 R44</strain>
    </source>
</reference>
<dbReference type="Gramene" id="PGSC0003DMT400036305">
    <property type="protein sequence ID" value="PGSC0003DMT400036305"/>
    <property type="gene ID" value="PGSC0003DMG400013969"/>
</dbReference>
<keyword evidence="4" id="KW-1185">Reference proteome</keyword>
<dbReference type="HOGENOM" id="CLU_1771334_0_0_1"/>
<accession>M1B3G6</accession>
<protein>
    <submittedName>
        <fullName evidence="3">Kinesin heavy chain</fullName>
    </submittedName>
</protein>